<organism evidence="2 3">
    <name type="scientific">Maribacter algicola</name>
    <dbReference type="NCBI Taxonomy" id="2498892"/>
    <lineage>
        <taxon>Bacteria</taxon>
        <taxon>Pseudomonadati</taxon>
        <taxon>Bacteroidota</taxon>
        <taxon>Flavobacteriia</taxon>
        <taxon>Flavobacteriales</taxon>
        <taxon>Flavobacteriaceae</taxon>
        <taxon>Maribacter</taxon>
    </lineage>
</organism>
<reference evidence="3" key="1">
    <citation type="submission" date="2018-08" db="EMBL/GenBank/DDBJ databases">
        <authorList>
            <person name="Khan S.A."/>
            <person name="J S.E."/>
        </authorList>
    </citation>
    <scope>NUCLEOTIDE SEQUENCE [LARGE SCALE GENOMIC DNA]</scope>
    <source>
        <strain evidence="3">PoM-212</strain>
    </source>
</reference>
<evidence type="ECO:0000313" key="3">
    <source>
        <dbReference type="Proteomes" id="UP000286990"/>
    </source>
</evidence>
<dbReference type="AlphaFoldDB" id="A0A426RM18"/>
<protein>
    <submittedName>
        <fullName evidence="2">Epimerase</fullName>
    </submittedName>
</protein>
<dbReference type="PANTHER" id="PTHR43355">
    <property type="entry name" value="FLAVIN REDUCTASE (NADPH)"/>
    <property type="match status" value="1"/>
</dbReference>
<dbReference type="Pfam" id="PF13460">
    <property type="entry name" value="NAD_binding_10"/>
    <property type="match status" value="1"/>
</dbReference>
<evidence type="ECO:0000313" key="2">
    <source>
        <dbReference type="EMBL" id="RRQ50058.1"/>
    </source>
</evidence>
<dbReference type="SUPFAM" id="SSF51735">
    <property type="entry name" value="NAD(P)-binding Rossmann-fold domains"/>
    <property type="match status" value="1"/>
</dbReference>
<dbReference type="Gene3D" id="3.40.50.720">
    <property type="entry name" value="NAD(P)-binding Rossmann-like Domain"/>
    <property type="match status" value="1"/>
</dbReference>
<dbReference type="OrthoDB" id="9790734at2"/>
<dbReference type="PANTHER" id="PTHR43355:SF2">
    <property type="entry name" value="FLAVIN REDUCTASE (NADPH)"/>
    <property type="match status" value="1"/>
</dbReference>
<sequence length="212" mass="24109">MIKHKIAVIGGTGKSGAYLVKRLLELEIPIKLLVRNPEKHCFTNPLVEVVQGDARDYNSILNLIDGCQTIISTLGQPKGEPPIFNDASKNIVKALLKNNLKRYIVVTGINVDTRFDKKDEKTSYATQWMYENFPDTTKNRQEEYAYLASQEGVDWTLVRLPMIIQTDEKFRVGVNLKNCDGHKISATDLADFLIGQLDDERYIQKCPFLFNV</sequence>
<dbReference type="RefSeq" id="WP_125221873.1">
    <property type="nucleotide sequence ID" value="NZ_QUSX01000001.1"/>
</dbReference>
<gene>
    <name evidence="2" type="ORF">DZC72_05650</name>
</gene>
<accession>A0A426RM18</accession>
<reference evidence="3" key="2">
    <citation type="submission" date="2018-12" db="EMBL/GenBank/DDBJ databases">
        <title>Maribacter lutimaris sp. nov., isolated from marine sediment.</title>
        <authorList>
            <person name="Kim K.K."/>
        </authorList>
    </citation>
    <scope>NUCLEOTIDE SEQUENCE [LARGE SCALE GENOMIC DNA]</scope>
    <source>
        <strain evidence="3">PoM-212</strain>
    </source>
</reference>
<dbReference type="InterPro" id="IPR036291">
    <property type="entry name" value="NAD(P)-bd_dom_sf"/>
</dbReference>
<proteinExistence type="predicted"/>
<dbReference type="EMBL" id="QUSX01000001">
    <property type="protein sequence ID" value="RRQ50058.1"/>
    <property type="molecule type" value="Genomic_DNA"/>
</dbReference>
<dbReference type="GO" id="GO:0042602">
    <property type="term" value="F:riboflavin reductase (NADPH) activity"/>
    <property type="evidence" value="ECO:0007669"/>
    <property type="project" value="TreeGrafter"/>
</dbReference>
<dbReference type="InterPro" id="IPR051606">
    <property type="entry name" value="Polyketide_Oxido-like"/>
</dbReference>
<comment type="caution">
    <text evidence="2">The sequence shown here is derived from an EMBL/GenBank/DDBJ whole genome shotgun (WGS) entry which is preliminary data.</text>
</comment>
<dbReference type="Proteomes" id="UP000286990">
    <property type="component" value="Unassembled WGS sequence"/>
</dbReference>
<dbReference type="InterPro" id="IPR016040">
    <property type="entry name" value="NAD(P)-bd_dom"/>
</dbReference>
<evidence type="ECO:0000259" key="1">
    <source>
        <dbReference type="Pfam" id="PF13460"/>
    </source>
</evidence>
<dbReference type="GO" id="GO:0004074">
    <property type="term" value="F:biliverdin reductase [NAD(P)H] activity"/>
    <property type="evidence" value="ECO:0007669"/>
    <property type="project" value="TreeGrafter"/>
</dbReference>
<keyword evidence="3" id="KW-1185">Reference proteome</keyword>
<name>A0A426RM18_9FLAO</name>
<feature type="domain" description="NAD(P)-binding" evidence="1">
    <location>
        <begin position="10"/>
        <end position="200"/>
    </location>
</feature>